<evidence type="ECO:0000256" key="3">
    <source>
        <dbReference type="ARBA" id="ARBA00022723"/>
    </source>
</evidence>
<dbReference type="InterPro" id="IPR030400">
    <property type="entry name" value="Sedolisin_dom"/>
</dbReference>
<dbReference type="PANTHER" id="PTHR14218:SF15">
    <property type="entry name" value="TRIPEPTIDYL-PEPTIDASE 1"/>
    <property type="match status" value="1"/>
</dbReference>
<reference evidence="10 11" key="1">
    <citation type="journal article" date="2019" name="Sci. Rep.">
        <title>Sulfobacillus thermotolerans: new insights into resistance and metabolic capacities of acidophilic chemolithotrophs.</title>
        <authorList>
            <person name="Panyushkina A.E."/>
            <person name="Babenko V.V."/>
            <person name="Nikitina A.S."/>
            <person name="Selezneva O.V."/>
            <person name="Tsaplina I.A."/>
            <person name="Letarova M.A."/>
            <person name="Kostryukova E.S."/>
            <person name="Letarov A.V."/>
        </authorList>
    </citation>
    <scope>NUCLEOTIDE SEQUENCE [LARGE SCALE GENOMIC DNA]</scope>
    <source>
        <strain evidence="10 11">Kr1</strain>
    </source>
</reference>
<keyword evidence="7" id="KW-0865">Zymogen</keyword>
<gene>
    <name evidence="10" type="ORF">BXT84_13525</name>
</gene>
<evidence type="ECO:0000256" key="4">
    <source>
        <dbReference type="ARBA" id="ARBA00022801"/>
    </source>
</evidence>
<keyword evidence="6" id="KW-0106">Calcium</keyword>
<keyword evidence="11" id="KW-1185">Reference proteome</keyword>
<dbReference type="Gene3D" id="3.40.50.200">
    <property type="entry name" value="Peptidase S8/S53 domain"/>
    <property type="match status" value="1"/>
</dbReference>
<dbReference type="PROSITE" id="PS00138">
    <property type="entry name" value="SUBTILASE_SER"/>
    <property type="match status" value="1"/>
</dbReference>
<evidence type="ECO:0000313" key="10">
    <source>
        <dbReference type="EMBL" id="AUW94844.1"/>
    </source>
</evidence>
<sequence length="1087" mass="113457">MNIRAIPFILSTAMILPLINVKVMAATPLAYAVPIKSLPHTGLPSTPFYQSELPTLEHSASQGTVRNVTILVDTPRRAALLQNYARAVSTPTSPLYHHFLTPQKLAQEFGPSPKAFAQVMQAVSDAGWRIIHRTALTLSAEIPAHRSTLKIPVARDLYAIDGLSPVHIITPHATLAKAWTHSPGHLVTVRSETSTSNLTSYDFSQPPTQVESVTASNGDSITVMSFNPAIRSDIPAGLPFNLIVSAQSPTGQPLAIQSIANIADTLNNIGSYGNGQAFPGSNNTLWQLELAGFSATNQVDTLSATVTLADGTIQNISFPLPTFSGPATALFPLTGSQVSQLLGAQTLYQKALQTPPAPVAILTVGDAPSLSDLSTLMAQESLPVPSVSFPNTGSGSSTTTSGSSPSAVEPNLDLQAVASVAPGAPIADYVYSANDPADPLTSFLALLAQNGAPKIATISYGFYGENAATLSTLMNACTAEGITLVFASGDEGAYASSSGMSLGTPDADNQPDALTVGGLNLAAAATTNNTGTMTNLSGPVVLKAWGGDYLNGLPLPILQAYLAENNASTGGFGSTPIPSWQTPVLPANAPGLGIPDIASMAGFPSFQGVIDGSVVGLGGTSLAAPLTAGWLDDLETADGIQHIGLGNINPLLFNAAQDHPQDFMQALWGSNGYYSVTSSTPGSWNPVTGLGAPNWDQLAQVWDPQSTSASQLQWTHVPSQAVAGIQQMWTLKVLNGQGNLVSTFANTVTLTSSDTHAHFPAQITFTNGQAQVPVTFESPGTQSLTAFGPHGANIQPATASLSVVPAPTISTSSNPVVGHPITVTVGFSSSSAALSYQFWIRNPQTGLWSAPQGGFSSRNTLHFTPVVPGRYDLIVYIQGLGSSPVTFSDTINVLASKNTPMVSALHLSGPSAFASRGQSLTLTAQATDANGTPLYQFWLLAPNKGWEMVQNYSPQNTWTISNLQPGSYVIAVYALDGQQFAQHDFWQAFDATTVINVDSHVNLTISSTNPVALDAHASGISNPVYQFWIQSPNGQWHASGAYGAGTDLFQPNGSGTYTIVVYAKDLYAPATSAFAVSTSMTFTVPAN</sequence>
<dbReference type="PROSITE" id="PS51695">
    <property type="entry name" value="SEDOLISIN"/>
    <property type="match status" value="1"/>
</dbReference>
<dbReference type="InterPro" id="IPR050819">
    <property type="entry name" value="Tripeptidyl-peptidase_I"/>
</dbReference>
<evidence type="ECO:0000256" key="6">
    <source>
        <dbReference type="ARBA" id="ARBA00022837"/>
    </source>
</evidence>
<keyword evidence="5" id="KW-0720">Serine protease</keyword>
<dbReference type="InterPro" id="IPR015366">
    <property type="entry name" value="S53_propep"/>
</dbReference>
<dbReference type="SUPFAM" id="SSF52743">
    <property type="entry name" value="Subtilisin-like"/>
    <property type="match status" value="1"/>
</dbReference>
<feature type="region of interest" description="Disordered" evidence="8">
    <location>
        <begin position="387"/>
        <end position="409"/>
    </location>
</feature>
<name>A0ABN5H327_9FIRM</name>
<evidence type="ECO:0000256" key="2">
    <source>
        <dbReference type="ARBA" id="ARBA00022670"/>
    </source>
</evidence>
<accession>A0ABN5H327</accession>
<dbReference type="SUPFAM" id="SSF54897">
    <property type="entry name" value="Protease propeptides/inhibitors"/>
    <property type="match status" value="1"/>
</dbReference>
<protein>
    <recommendedName>
        <fullName evidence="9">Peptidase S53 domain-containing protein</fullName>
    </recommendedName>
</protein>
<dbReference type="InterPro" id="IPR036852">
    <property type="entry name" value="Peptidase_S8/S53_dom_sf"/>
</dbReference>
<dbReference type="Pfam" id="PF09286">
    <property type="entry name" value="Pro-kuma_activ"/>
    <property type="match status" value="1"/>
</dbReference>
<dbReference type="InterPro" id="IPR023828">
    <property type="entry name" value="Peptidase_S8_Ser-AS"/>
</dbReference>
<evidence type="ECO:0000256" key="7">
    <source>
        <dbReference type="ARBA" id="ARBA00023145"/>
    </source>
</evidence>
<dbReference type="SMART" id="SM00944">
    <property type="entry name" value="Pro-kuma_activ"/>
    <property type="match status" value="1"/>
</dbReference>
<feature type="compositionally biased region" description="Low complexity" evidence="8">
    <location>
        <begin position="392"/>
        <end position="404"/>
    </location>
</feature>
<comment type="cofactor">
    <cofactor evidence="1">
        <name>Ca(2+)</name>
        <dbReference type="ChEBI" id="CHEBI:29108"/>
    </cofactor>
</comment>
<dbReference type="EMBL" id="CP019454">
    <property type="protein sequence ID" value="AUW94844.1"/>
    <property type="molecule type" value="Genomic_DNA"/>
</dbReference>
<dbReference type="PANTHER" id="PTHR14218">
    <property type="entry name" value="PROTEASE S8 TRIPEPTIDYL PEPTIDASE I CLN2"/>
    <property type="match status" value="1"/>
</dbReference>
<keyword evidence="4" id="KW-0378">Hydrolase</keyword>
<evidence type="ECO:0000256" key="1">
    <source>
        <dbReference type="ARBA" id="ARBA00001913"/>
    </source>
</evidence>
<dbReference type="Proteomes" id="UP000325292">
    <property type="component" value="Chromosome"/>
</dbReference>
<proteinExistence type="predicted"/>
<feature type="domain" description="Peptidase S53" evidence="9">
    <location>
        <begin position="332"/>
        <end position="705"/>
    </location>
</feature>
<evidence type="ECO:0000313" key="11">
    <source>
        <dbReference type="Proteomes" id="UP000325292"/>
    </source>
</evidence>
<evidence type="ECO:0000256" key="5">
    <source>
        <dbReference type="ARBA" id="ARBA00022825"/>
    </source>
</evidence>
<evidence type="ECO:0000256" key="8">
    <source>
        <dbReference type="SAM" id="MobiDB-lite"/>
    </source>
</evidence>
<evidence type="ECO:0000259" key="9">
    <source>
        <dbReference type="PROSITE" id="PS51695"/>
    </source>
</evidence>
<keyword evidence="2" id="KW-0645">Protease</keyword>
<organism evidence="10 11">
    <name type="scientific">Sulfobacillus thermotolerans</name>
    <dbReference type="NCBI Taxonomy" id="338644"/>
    <lineage>
        <taxon>Bacteria</taxon>
        <taxon>Bacillati</taxon>
        <taxon>Bacillota</taxon>
        <taxon>Clostridia</taxon>
        <taxon>Eubacteriales</taxon>
        <taxon>Clostridiales Family XVII. Incertae Sedis</taxon>
        <taxon>Sulfobacillus</taxon>
    </lineage>
</organism>
<keyword evidence="3" id="KW-0479">Metal-binding</keyword>